<evidence type="ECO:0000256" key="5">
    <source>
        <dbReference type="SAM" id="MobiDB-lite"/>
    </source>
</evidence>
<keyword evidence="1" id="KW-0813">Transport</keyword>
<dbReference type="GO" id="GO:0031267">
    <property type="term" value="F:small GTPase binding"/>
    <property type="evidence" value="ECO:0007669"/>
    <property type="project" value="TreeGrafter"/>
</dbReference>
<name>A0A6B2EGF0_9DIPT</name>
<dbReference type="GO" id="GO:0036064">
    <property type="term" value="C:ciliary basal body"/>
    <property type="evidence" value="ECO:0007669"/>
    <property type="project" value="TreeGrafter"/>
</dbReference>
<dbReference type="PANTHER" id="PTHR21502:SF4">
    <property type="entry name" value="RILP-LIKE PROTEIN HOMOLOG"/>
    <property type="match status" value="1"/>
</dbReference>
<dbReference type="Pfam" id="PF11461">
    <property type="entry name" value="RILP"/>
    <property type="match status" value="1"/>
</dbReference>
<dbReference type="AlphaFoldDB" id="A0A6B2EGF0"/>
<dbReference type="InterPro" id="IPR051241">
    <property type="entry name" value="DZIP_RILPL"/>
</dbReference>
<dbReference type="GO" id="GO:0005737">
    <property type="term" value="C:cytoplasm"/>
    <property type="evidence" value="ECO:0007669"/>
    <property type="project" value="TreeGrafter"/>
</dbReference>
<dbReference type="Gene3D" id="1.20.58.1770">
    <property type="match status" value="1"/>
</dbReference>
<keyword evidence="3 4" id="KW-0175">Coiled coil</keyword>
<reference evidence="8" key="1">
    <citation type="submission" date="2019-10" db="EMBL/GenBank/DDBJ databases">
        <title>Short sand fly seasons in Tbilisi, Georgia, hinder development of host immunity to saliva of the visceral leishmaniasis vector Phlebotomus kandelakii.</title>
        <authorList>
            <person name="Oliveira F."/>
            <person name="Giorgobiani E."/>
            <person name="Guimaraes-Costa A.B."/>
            <person name="Abdeladhim M."/>
            <person name="Oristian J."/>
            <person name="Tskhvaradze L."/>
            <person name="Tsertsvadze N."/>
            <person name="Zakalashvili M."/>
            <person name="Valenzuela J.G."/>
            <person name="Kamhawi S."/>
        </authorList>
    </citation>
    <scope>NUCLEOTIDE SEQUENCE</scope>
    <source>
        <strain evidence="8">Wild-capture in Tbilisi</strain>
        <tissue evidence="8">Salivary glands</tissue>
    </source>
</reference>
<dbReference type="GO" id="GO:0015031">
    <property type="term" value="P:protein transport"/>
    <property type="evidence" value="ECO:0007669"/>
    <property type="project" value="UniProtKB-KW"/>
</dbReference>
<accession>A0A6B2EGF0</accession>
<dbReference type="PANTHER" id="PTHR21502">
    <property type="entry name" value="ZINC FINGER PROTEIN DZIP1"/>
    <property type="match status" value="1"/>
</dbReference>
<dbReference type="GO" id="GO:0051959">
    <property type="term" value="F:dynein light intermediate chain binding"/>
    <property type="evidence" value="ECO:0007669"/>
    <property type="project" value="TreeGrafter"/>
</dbReference>
<feature type="region of interest" description="Disordered" evidence="5">
    <location>
        <begin position="290"/>
        <end position="330"/>
    </location>
</feature>
<evidence type="ECO:0000313" key="8">
    <source>
        <dbReference type="EMBL" id="NBJ60770.1"/>
    </source>
</evidence>
<proteinExistence type="predicted"/>
<evidence type="ECO:0000256" key="2">
    <source>
        <dbReference type="ARBA" id="ARBA00022927"/>
    </source>
</evidence>
<evidence type="ECO:0000256" key="4">
    <source>
        <dbReference type="SAM" id="Coils"/>
    </source>
</evidence>
<evidence type="ECO:0000256" key="3">
    <source>
        <dbReference type="ARBA" id="ARBA00023054"/>
    </source>
</evidence>
<dbReference type="PROSITE" id="PS51777">
    <property type="entry name" value="RH2"/>
    <property type="match status" value="1"/>
</dbReference>
<feature type="coiled-coil region" evidence="4">
    <location>
        <begin position="152"/>
        <end position="196"/>
    </location>
</feature>
<dbReference type="SUPFAM" id="SSF161256">
    <property type="entry name" value="RILP dimerisation region"/>
    <property type="match status" value="1"/>
</dbReference>
<keyword evidence="2" id="KW-0653">Protein transport</keyword>
<dbReference type="Pfam" id="PF09744">
    <property type="entry name" value="RH1"/>
    <property type="match status" value="1"/>
</dbReference>
<evidence type="ECO:0000259" key="6">
    <source>
        <dbReference type="PROSITE" id="PS51776"/>
    </source>
</evidence>
<sequence length="375" mass="43146">MPGPKGGEMGEVSVMLVYDIASEIGKECEKLIDKFGSDAVATLIPQVINALELLEGLANRNESENSTVQELNDRITQLETEKLEKAEYRKRFEKELETIEEQWRSESSDLVALVSRLQDENKRLATQIQSGVDPDSGVEMQMDSTGGQDDDFQLLQRLRSQVEKQRNELMRKDMELEEKVADIESVNMQIERLKTSGRESRRRHKVVQLQVRTLCEERADFLAQLQDQHREIVSLRRRLGLAEKENEDLVKTQEEEPLKRYTTTELKELMAERDDLRTRINDLEEELKVYRPNVVEQEEPEQSHSPSEEDPPVQGPLPFEPDDAPWKKSSESGIRKFFRKLFSDPDDTSASFPRRSLSTLSKMALSAGPHCDIPF</sequence>
<feature type="coiled-coil region" evidence="4">
    <location>
        <begin position="54"/>
        <end position="81"/>
    </location>
</feature>
<feature type="coiled-coil region" evidence="4">
    <location>
        <begin position="225"/>
        <end position="286"/>
    </location>
</feature>
<dbReference type="InterPro" id="IPR034743">
    <property type="entry name" value="RH1"/>
</dbReference>
<dbReference type="InterPro" id="IPR034744">
    <property type="entry name" value="RH2"/>
</dbReference>
<dbReference type="InterPro" id="IPR021563">
    <property type="entry name" value="RILP_dimer"/>
</dbReference>
<protein>
    <submittedName>
        <fullName evidence="8">Putative myosin class ii heavy chain</fullName>
    </submittedName>
</protein>
<dbReference type="EMBL" id="GIFK01003067">
    <property type="protein sequence ID" value="NBJ60770.1"/>
    <property type="molecule type" value="Transcribed_RNA"/>
</dbReference>
<feature type="domain" description="RH2" evidence="7">
    <location>
        <begin position="258"/>
        <end position="337"/>
    </location>
</feature>
<evidence type="ECO:0000256" key="1">
    <source>
        <dbReference type="ARBA" id="ARBA00022448"/>
    </source>
</evidence>
<dbReference type="GO" id="GO:0046983">
    <property type="term" value="F:protein dimerization activity"/>
    <property type="evidence" value="ECO:0007669"/>
    <property type="project" value="InterPro"/>
</dbReference>
<dbReference type="CDD" id="cd14445">
    <property type="entry name" value="RILP-like"/>
    <property type="match status" value="1"/>
</dbReference>
<dbReference type="GO" id="GO:0060271">
    <property type="term" value="P:cilium assembly"/>
    <property type="evidence" value="ECO:0007669"/>
    <property type="project" value="TreeGrafter"/>
</dbReference>
<dbReference type="PROSITE" id="PS51776">
    <property type="entry name" value="RH1"/>
    <property type="match status" value="1"/>
</dbReference>
<evidence type="ECO:0000259" key="7">
    <source>
        <dbReference type="PROSITE" id="PS51777"/>
    </source>
</evidence>
<feature type="domain" description="RH1" evidence="6">
    <location>
        <begin position="1"/>
        <end position="88"/>
    </location>
</feature>
<organism evidence="8">
    <name type="scientific">Phlebotomus kandelakii</name>
    <dbReference type="NCBI Taxonomy" id="1109342"/>
    <lineage>
        <taxon>Eukaryota</taxon>
        <taxon>Metazoa</taxon>
        <taxon>Ecdysozoa</taxon>
        <taxon>Arthropoda</taxon>
        <taxon>Hexapoda</taxon>
        <taxon>Insecta</taxon>
        <taxon>Pterygota</taxon>
        <taxon>Neoptera</taxon>
        <taxon>Endopterygota</taxon>
        <taxon>Diptera</taxon>
        <taxon>Nematocera</taxon>
        <taxon>Psychodoidea</taxon>
        <taxon>Psychodidae</taxon>
        <taxon>Phlebotomus</taxon>
        <taxon>Larroussius</taxon>
    </lineage>
</organism>